<organism evidence="1 2">
    <name type="scientific">Variovorax paradoxus</name>
    <dbReference type="NCBI Taxonomy" id="34073"/>
    <lineage>
        <taxon>Bacteria</taxon>
        <taxon>Pseudomonadati</taxon>
        <taxon>Pseudomonadota</taxon>
        <taxon>Betaproteobacteria</taxon>
        <taxon>Burkholderiales</taxon>
        <taxon>Comamonadaceae</taxon>
        <taxon>Variovorax</taxon>
    </lineage>
</organism>
<sequence length="672" mass="75553">MVFPRSDSIISREGRTYALRHIVLNNLTLLDIVAVDKSISLTTGEVLRPDILCFNPESRTLVVFEIKRDKLTERQAVTELAGYEQELRNALPFLGDFDVNLVVLSTQWDTLLNHAISNFNTWSGKHCLALKVSADQRPFTLTCHVPDAWQLRGSNGLPQEALQTIDVCLYEDGDGEDEQIPAELITAINIIARSGDRHESHGFVMLWRDHANLGNGQWSLTLCGVDPIAMHTWCSRHGLPFRSSKLTEYLEQHAADTPSQAPSSIYKIAKDSFPVLRGKYRPTFETACAWDDKMSLLRRRASPMYFEFWGVLGDYARDFICHRDVRERYIPYIERHQLDWTHPDVAFPLIGNICGDIPFPDGVVRCSDVFEAGIKLGLHEALARISQESADEERKLAALMRWTLLEATRVVIEMAEIYRTVAEVAEPPPPLSTAKDTRASSAASLCTWVIDHLIGDDNVVHQRCFEIGRWGALFFSDWLDEREQQAFVHANAEALANPLREMLGPLLNSANPFEMEAGRTSALRAFLRQVAITSSAELAVHPSPFNAVQAVDLLSAFRDHGVRGLDEVVPAVLHTVGEMPDMAIDWDGMRESVRKIFESGCKWPTVMLSQNGVWGVGEVDLQLRKLLIPIGDPDVEVYFVDDKAVASFSVKMTWPELRKKFTVSSDDRLKAS</sequence>
<proteinExistence type="predicted"/>
<dbReference type="InterPro" id="IPR011856">
    <property type="entry name" value="tRNA_endonuc-like_dom_sf"/>
</dbReference>
<protein>
    <submittedName>
        <fullName evidence="1">Uncharacterized protein</fullName>
    </submittedName>
</protein>
<dbReference type="Proteomes" id="UP000249135">
    <property type="component" value="Unassembled WGS sequence"/>
</dbReference>
<comment type="caution">
    <text evidence="1">The sequence shown here is derived from an EMBL/GenBank/DDBJ whole genome shotgun (WGS) entry which is preliminary data.</text>
</comment>
<dbReference type="EMBL" id="QFPP01000009">
    <property type="protein sequence ID" value="PZQ77826.1"/>
    <property type="molecule type" value="Genomic_DNA"/>
</dbReference>
<evidence type="ECO:0000313" key="2">
    <source>
        <dbReference type="Proteomes" id="UP000249135"/>
    </source>
</evidence>
<gene>
    <name evidence="1" type="ORF">DI563_02400</name>
</gene>
<dbReference type="Gene3D" id="3.40.1350.10">
    <property type="match status" value="1"/>
</dbReference>
<name>A0A2W5QLK7_VARPD</name>
<evidence type="ECO:0000313" key="1">
    <source>
        <dbReference type="EMBL" id="PZQ77826.1"/>
    </source>
</evidence>
<accession>A0A2W5QLK7</accession>
<dbReference type="AlphaFoldDB" id="A0A2W5QLK7"/>
<reference evidence="1 2" key="1">
    <citation type="submission" date="2017-08" db="EMBL/GenBank/DDBJ databases">
        <title>Infants hospitalized years apart are colonized by the same room-sourced microbial strains.</title>
        <authorList>
            <person name="Brooks B."/>
            <person name="Olm M.R."/>
            <person name="Firek B.A."/>
            <person name="Baker R."/>
            <person name="Thomas B.C."/>
            <person name="Morowitz M.J."/>
            <person name="Banfield J.F."/>
        </authorList>
    </citation>
    <scope>NUCLEOTIDE SEQUENCE [LARGE SCALE GENOMIC DNA]</scope>
    <source>
        <strain evidence="1">S2_005_003_R2_41</strain>
    </source>
</reference>
<dbReference type="GO" id="GO:0003676">
    <property type="term" value="F:nucleic acid binding"/>
    <property type="evidence" value="ECO:0007669"/>
    <property type="project" value="InterPro"/>
</dbReference>